<accession>A0A1F7WQA0</accession>
<protein>
    <submittedName>
        <fullName evidence="1">Uncharacterized protein</fullName>
    </submittedName>
</protein>
<evidence type="ECO:0000313" key="1">
    <source>
        <dbReference type="EMBL" id="OGM04717.1"/>
    </source>
</evidence>
<gene>
    <name evidence="1" type="ORF">A2008_02135</name>
</gene>
<sequence length="61" mass="6612">MPIIYEGLTARAAAPGGEASHPMNPAGMAEFFVSHRTGEYAVTKISENNKQTIYKALIFVI</sequence>
<dbReference type="AlphaFoldDB" id="A0A1F7WQA0"/>
<organism evidence="1 2">
    <name type="scientific">Candidatus Wallbacteria bacterium GWC2_49_35</name>
    <dbReference type="NCBI Taxonomy" id="1817813"/>
    <lineage>
        <taxon>Bacteria</taxon>
        <taxon>Candidatus Walliibacteriota</taxon>
    </lineage>
</organism>
<name>A0A1F7WQA0_9BACT</name>
<reference evidence="1 2" key="1">
    <citation type="journal article" date="2016" name="Nat. Commun.">
        <title>Thousands of microbial genomes shed light on interconnected biogeochemical processes in an aquifer system.</title>
        <authorList>
            <person name="Anantharaman K."/>
            <person name="Brown C.T."/>
            <person name="Hug L.A."/>
            <person name="Sharon I."/>
            <person name="Castelle C.J."/>
            <person name="Probst A.J."/>
            <person name="Thomas B.C."/>
            <person name="Singh A."/>
            <person name="Wilkins M.J."/>
            <person name="Karaoz U."/>
            <person name="Brodie E.L."/>
            <person name="Williams K.H."/>
            <person name="Hubbard S.S."/>
            <person name="Banfield J.F."/>
        </authorList>
    </citation>
    <scope>NUCLEOTIDE SEQUENCE [LARGE SCALE GENOMIC DNA]</scope>
</reference>
<proteinExistence type="predicted"/>
<comment type="caution">
    <text evidence="1">The sequence shown here is derived from an EMBL/GenBank/DDBJ whole genome shotgun (WGS) entry which is preliminary data.</text>
</comment>
<dbReference type="EMBL" id="MGFH01000137">
    <property type="protein sequence ID" value="OGM04717.1"/>
    <property type="molecule type" value="Genomic_DNA"/>
</dbReference>
<dbReference type="Proteomes" id="UP000178735">
    <property type="component" value="Unassembled WGS sequence"/>
</dbReference>
<dbReference type="STRING" id="1817813.A2008_02135"/>
<evidence type="ECO:0000313" key="2">
    <source>
        <dbReference type="Proteomes" id="UP000178735"/>
    </source>
</evidence>